<dbReference type="InterPro" id="IPR011054">
    <property type="entry name" value="Rudment_hybrid_motif"/>
</dbReference>
<dbReference type="Pfam" id="PF02786">
    <property type="entry name" value="CPSase_L_D2"/>
    <property type="match status" value="1"/>
</dbReference>
<reference evidence="8 9" key="1">
    <citation type="submission" date="2019-03" db="EMBL/GenBank/DDBJ databases">
        <title>Lake Tanganyika Metagenome-Assembled Genomes (MAGs).</title>
        <authorList>
            <person name="Tran P."/>
        </authorList>
    </citation>
    <scope>NUCLEOTIDE SEQUENCE [LARGE SCALE GENOMIC DNA]</scope>
    <source>
        <strain evidence="8">K_DeepCast_65m_m2_236</strain>
    </source>
</reference>
<evidence type="ECO:0000259" key="7">
    <source>
        <dbReference type="PROSITE" id="PS50979"/>
    </source>
</evidence>
<dbReference type="InterPro" id="IPR011761">
    <property type="entry name" value="ATP-grasp"/>
</dbReference>
<dbReference type="PROSITE" id="PS50979">
    <property type="entry name" value="BC"/>
    <property type="match status" value="1"/>
</dbReference>
<dbReference type="PROSITE" id="PS50975">
    <property type="entry name" value="ATP_GRASP"/>
    <property type="match status" value="1"/>
</dbReference>
<dbReference type="PROSITE" id="PS00867">
    <property type="entry name" value="CPSASE_2"/>
    <property type="match status" value="1"/>
</dbReference>
<evidence type="ECO:0000256" key="4">
    <source>
        <dbReference type="ARBA" id="ARBA00023267"/>
    </source>
</evidence>
<dbReference type="Pfam" id="PF00289">
    <property type="entry name" value="Biotin_carb_N"/>
    <property type="match status" value="1"/>
</dbReference>
<dbReference type="InterPro" id="IPR005479">
    <property type="entry name" value="CPAse_ATP-bd"/>
</dbReference>
<dbReference type="Pfam" id="PF02785">
    <property type="entry name" value="Biotin_carb_C"/>
    <property type="match status" value="1"/>
</dbReference>
<proteinExistence type="predicted"/>
<evidence type="ECO:0000256" key="1">
    <source>
        <dbReference type="ARBA" id="ARBA00022598"/>
    </source>
</evidence>
<gene>
    <name evidence="8" type="ORF">FJZ00_07890</name>
</gene>
<dbReference type="InterPro" id="IPR005482">
    <property type="entry name" value="Biotin_COase_C"/>
</dbReference>
<organism evidence="8 9">
    <name type="scientific">Candidatus Tanganyikabacteria bacterium</name>
    <dbReference type="NCBI Taxonomy" id="2961651"/>
    <lineage>
        <taxon>Bacteria</taxon>
        <taxon>Bacillati</taxon>
        <taxon>Candidatus Sericytochromatia</taxon>
        <taxon>Candidatus Tanganyikabacteria</taxon>
    </lineage>
</organism>
<dbReference type="Gene3D" id="3.30.470.20">
    <property type="entry name" value="ATP-grasp fold, B domain"/>
    <property type="match status" value="1"/>
</dbReference>
<dbReference type="SUPFAM" id="SSF51246">
    <property type="entry name" value="Rudiment single hybrid motif"/>
    <property type="match status" value="1"/>
</dbReference>
<dbReference type="PANTHER" id="PTHR18866">
    <property type="entry name" value="CARBOXYLASE:PYRUVATE/ACETYL-COA/PROPIONYL-COA CARBOXYLASE"/>
    <property type="match status" value="1"/>
</dbReference>
<keyword evidence="4" id="KW-0092">Biotin</keyword>
<name>A0A938BNC7_9BACT</name>
<dbReference type="InterPro" id="IPR016185">
    <property type="entry name" value="PreATP-grasp_dom_sf"/>
</dbReference>
<dbReference type="GO" id="GO:0016874">
    <property type="term" value="F:ligase activity"/>
    <property type="evidence" value="ECO:0007669"/>
    <property type="project" value="UniProtKB-KW"/>
</dbReference>
<evidence type="ECO:0000313" key="8">
    <source>
        <dbReference type="EMBL" id="MBM3275059.1"/>
    </source>
</evidence>
<keyword evidence="1" id="KW-0436">Ligase</keyword>
<protein>
    <submittedName>
        <fullName evidence="8">ATP-grasp domain-containing protein</fullName>
    </submittedName>
</protein>
<dbReference type="Gene3D" id="3.30.1490.20">
    <property type="entry name" value="ATP-grasp fold, A domain"/>
    <property type="match status" value="1"/>
</dbReference>
<evidence type="ECO:0000259" key="6">
    <source>
        <dbReference type="PROSITE" id="PS50975"/>
    </source>
</evidence>
<feature type="domain" description="ATP-grasp" evidence="6">
    <location>
        <begin position="119"/>
        <end position="316"/>
    </location>
</feature>
<dbReference type="FunFam" id="3.40.50.20:FF:000010">
    <property type="entry name" value="Propionyl-CoA carboxylase subunit alpha"/>
    <property type="match status" value="1"/>
</dbReference>
<keyword evidence="3 5" id="KW-0067">ATP-binding</keyword>
<dbReference type="PANTHER" id="PTHR18866:SF128">
    <property type="entry name" value="UREA AMIDOLYASE"/>
    <property type="match status" value="1"/>
</dbReference>
<dbReference type="InterPro" id="IPR013815">
    <property type="entry name" value="ATP_grasp_subdomain_1"/>
</dbReference>
<dbReference type="SMART" id="SM00878">
    <property type="entry name" value="Biotin_carb_C"/>
    <property type="match status" value="1"/>
</dbReference>
<keyword evidence="2 5" id="KW-0547">Nucleotide-binding</keyword>
<accession>A0A938BNC7</accession>
<sequence length="448" mass="47570">MFKKVLIANRGEIAVRVMRACRAVGATPVTIHSDADAQAPHAQEAESYLCGPAPVPQSYLNAARILEIAKESGCEAVHPGYGLLSENASFARSVAEAGMAWIGPSPEAIAAMGSKTGARAFMLSAGVPVVPGTVEPLADFTAAVQVAGEIGYPVMLKAVAGGGGIGMQLVEAQGDLEKAFKLCAARAKAYFGNGDLYVEKAIIRPRHVEIQVMADHHGNAIHLNERECSIQRRHQKVVEEAGSPGVTPELRRQMGAVALEAVRKLGYTNAGTLEFLLDAEGRYYFLEMNTRLQVEHPVTELTAGVDLVALQLRVAAGERLELAQEAVGLDGHAIEVRIYAEDPDSGMPAPGTISRVCWPEGVRVDTFVADGTVICPHYDPLIAKLIVHGQDRAAAAAKLADALAQVEIDGLKTNLPLLRRIAAHPDFLAARLSTDFLSRMSAPAASGR</sequence>
<dbReference type="SUPFAM" id="SSF52440">
    <property type="entry name" value="PreATP-grasp domain"/>
    <property type="match status" value="1"/>
</dbReference>
<evidence type="ECO:0000256" key="2">
    <source>
        <dbReference type="ARBA" id="ARBA00022741"/>
    </source>
</evidence>
<dbReference type="InterPro" id="IPR005481">
    <property type="entry name" value="BC-like_N"/>
</dbReference>
<evidence type="ECO:0000256" key="5">
    <source>
        <dbReference type="PROSITE-ProRule" id="PRU00409"/>
    </source>
</evidence>
<dbReference type="Gene3D" id="3.40.50.20">
    <property type="match status" value="1"/>
</dbReference>
<dbReference type="EMBL" id="VGJX01000426">
    <property type="protein sequence ID" value="MBM3275059.1"/>
    <property type="molecule type" value="Genomic_DNA"/>
</dbReference>
<dbReference type="SUPFAM" id="SSF56059">
    <property type="entry name" value="Glutathione synthetase ATP-binding domain-like"/>
    <property type="match status" value="1"/>
</dbReference>
<evidence type="ECO:0000313" key="9">
    <source>
        <dbReference type="Proteomes" id="UP000703893"/>
    </source>
</evidence>
<dbReference type="InterPro" id="IPR050856">
    <property type="entry name" value="Biotin_carboxylase_complex"/>
</dbReference>
<dbReference type="GO" id="GO:0005524">
    <property type="term" value="F:ATP binding"/>
    <property type="evidence" value="ECO:0007669"/>
    <property type="project" value="UniProtKB-UniRule"/>
</dbReference>
<dbReference type="AlphaFoldDB" id="A0A938BNC7"/>
<dbReference type="InterPro" id="IPR011764">
    <property type="entry name" value="Biotin_carboxylation_dom"/>
</dbReference>
<evidence type="ECO:0000256" key="3">
    <source>
        <dbReference type="ARBA" id="ARBA00022840"/>
    </source>
</evidence>
<feature type="domain" description="Biotin carboxylation" evidence="7">
    <location>
        <begin position="1"/>
        <end position="442"/>
    </location>
</feature>
<dbReference type="Proteomes" id="UP000703893">
    <property type="component" value="Unassembled WGS sequence"/>
</dbReference>
<dbReference type="GO" id="GO:0046872">
    <property type="term" value="F:metal ion binding"/>
    <property type="evidence" value="ECO:0007669"/>
    <property type="project" value="InterPro"/>
</dbReference>
<comment type="caution">
    <text evidence="8">The sequence shown here is derived from an EMBL/GenBank/DDBJ whole genome shotgun (WGS) entry which is preliminary data.</text>
</comment>